<evidence type="ECO:0000259" key="7">
    <source>
        <dbReference type="Pfam" id="PF01490"/>
    </source>
</evidence>
<dbReference type="Gene3D" id="1.20.1740.10">
    <property type="entry name" value="Amino acid/polyamine transporter I"/>
    <property type="match status" value="1"/>
</dbReference>
<evidence type="ECO:0000256" key="3">
    <source>
        <dbReference type="ARBA" id="ARBA00022692"/>
    </source>
</evidence>
<comment type="similarity">
    <text evidence="2">Belongs to the amino acid/polyamine transporter 2 family.</text>
</comment>
<feature type="transmembrane region" description="Helical" evidence="6">
    <location>
        <begin position="378"/>
        <end position="402"/>
    </location>
</feature>
<dbReference type="Pfam" id="PF01490">
    <property type="entry name" value="Aa_trans"/>
    <property type="match status" value="1"/>
</dbReference>
<evidence type="ECO:0000256" key="5">
    <source>
        <dbReference type="ARBA" id="ARBA00023136"/>
    </source>
</evidence>
<evidence type="ECO:0000256" key="4">
    <source>
        <dbReference type="ARBA" id="ARBA00022989"/>
    </source>
</evidence>
<dbReference type="STRING" id="105984.A0A427XKY6"/>
<proteinExistence type="inferred from homology"/>
<feature type="transmembrane region" description="Helical" evidence="6">
    <location>
        <begin position="267"/>
        <end position="288"/>
    </location>
</feature>
<dbReference type="GO" id="GO:0016020">
    <property type="term" value="C:membrane"/>
    <property type="evidence" value="ECO:0007669"/>
    <property type="project" value="UniProtKB-SubCell"/>
</dbReference>
<feature type="transmembrane region" description="Helical" evidence="6">
    <location>
        <begin position="181"/>
        <end position="203"/>
    </location>
</feature>
<evidence type="ECO:0000256" key="2">
    <source>
        <dbReference type="ARBA" id="ARBA00008066"/>
    </source>
</evidence>
<feature type="transmembrane region" description="Helical" evidence="6">
    <location>
        <begin position="68"/>
        <end position="91"/>
    </location>
</feature>
<keyword evidence="3 6" id="KW-0812">Transmembrane</keyword>
<dbReference type="GO" id="GO:0015179">
    <property type="term" value="F:L-amino acid transmembrane transporter activity"/>
    <property type="evidence" value="ECO:0007669"/>
    <property type="project" value="TreeGrafter"/>
</dbReference>
<keyword evidence="4 6" id="KW-1133">Transmembrane helix</keyword>
<dbReference type="PANTHER" id="PTHR22950">
    <property type="entry name" value="AMINO ACID TRANSPORTER"/>
    <property type="match status" value="1"/>
</dbReference>
<feature type="transmembrane region" description="Helical" evidence="6">
    <location>
        <begin position="127"/>
        <end position="148"/>
    </location>
</feature>
<evidence type="ECO:0000313" key="9">
    <source>
        <dbReference type="Proteomes" id="UP000279236"/>
    </source>
</evidence>
<reference evidence="8 9" key="1">
    <citation type="submission" date="2018-11" db="EMBL/GenBank/DDBJ databases">
        <title>Genome sequence of Apiotrichum porosum DSM 27194.</title>
        <authorList>
            <person name="Aliyu H."/>
            <person name="Gorte O."/>
            <person name="Ochsenreither K."/>
        </authorList>
    </citation>
    <scope>NUCLEOTIDE SEQUENCE [LARGE SCALE GENOMIC DNA]</scope>
    <source>
        <strain evidence="8 9">DSM 27194</strain>
    </source>
</reference>
<keyword evidence="9" id="KW-1185">Reference proteome</keyword>
<feature type="domain" description="Amino acid transporter transmembrane" evidence="7">
    <location>
        <begin position="45"/>
        <end position="439"/>
    </location>
</feature>
<dbReference type="GeneID" id="39586093"/>
<comment type="caution">
    <text evidence="8">The sequence shown here is derived from an EMBL/GenBank/DDBJ whole genome shotgun (WGS) entry which is preliminary data.</text>
</comment>
<dbReference type="InterPro" id="IPR013057">
    <property type="entry name" value="AA_transpt_TM"/>
</dbReference>
<dbReference type="AlphaFoldDB" id="A0A427XKY6"/>
<gene>
    <name evidence="8" type="ORF">EHS24_001550</name>
</gene>
<keyword evidence="5 6" id="KW-0472">Membrane</keyword>
<comment type="subcellular location">
    <subcellularLocation>
        <location evidence="1">Membrane</location>
        <topology evidence="1">Multi-pass membrane protein</topology>
    </subcellularLocation>
</comment>
<name>A0A427XKY6_9TREE</name>
<dbReference type="RefSeq" id="XP_028474645.1">
    <property type="nucleotide sequence ID" value="XM_028617338.1"/>
</dbReference>
<dbReference type="EMBL" id="RSCE01000010">
    <property type="protein sequence ID" value="RSH79498.1"/>
    <property type="molecule type" value="Genomic_DNA"/>
</dbReference>
<evidence type="ECO:0000256" key="6">
    <source>
        <dbReference type="SAM" id="Phobius"/>
    </source>
</evidence>
<dbReference type="PANTHER" id="PTHR22950:SF683">
    <property type="entry name" value="AMINO ACID TRANSPORTER (EUROFUNG)"/>
    <property type="match status" value="1"/>
</dbReference>
<dbReference type="Proteomes" id="UP000279236">
    <property type="component" value="Unassembled WGS sequence"/>
</dbReference>
<feature type="transmembrane region" description="Helical" evidence="6">
    <location>
        <begin position="414"/>
        <end position="438"/>
    </location>
</feature>
<sequence length="466" mass="49989">MSYEVKTDSKHDDHMVVSVEAGPDIVVHDAVWGEIKEGGTNYRSLGWMSAAVVQTKVQIGLGVLALPYVLSILGMVPGIIVVAATGAMALWTQWQIGAIKKTHPEIFSLADVGFVMFGPIGREIFGAFFWIYLTVIAGAGMIGISTALNALSTHGACTVIFVAVAAVVVVLIASTETLEKLGWLSWAGVACIMTSVITLVAAVSRQDRPSAAPQTGPWDKGVVVIGHPSFVDAINAVATVFFSFAGSPYYFNVAAELRNPNHYNRSITASSIFTSSTYLIIGSLTYHYCGQYISSPALGSAGILMKKVCYGIAMPGLIVSAVLNTHMAAKYVFVRLLRNSHHLTEKTKKHYLFWIGCIVTNGTLSFIIAESIPIFNDIISLTGAILGTPCAYTMPLMMWFYAKKQDLKERRTPLLLAMALINGILFLCSVFIAIGGTYTSVVSIRDNLKSGDVGGVFSCADNSNSV</sequence>
<accession>A0A427XKY6</accession>
<protein>
    <recommendedName>
        <fullName evidence="7">Amino acid transporter transmembrane domain-containing protein</fullName>
    </recommendedName>
</protein>
<evidence type="ECO:0000313" key="8">
    <source>
        <dbReference type="EMBL" id="RSH79498.1"/>
    </source>
</evidence>
<evidence type="ECO:0000256" key="1">
    <source>
        <dbReference type="ARBA" id="ARBA00004141"/>
    </source>
</evidence>
<dbReference type="OrthoDB" id="40134at2759"/>
<feature type="transmembrane region" description="Helical" evidence="6">
    <location>
        <begin position="308"/>
        <end position="329"/>
    </location>
</feature>
<feature type="transmembrane region" description="Helical" evidence="6">
    <location>
        <begin position="155"/>
        <end position="175"/>
    </location>
</feature>
<organism evidence="8 9">
    <name type="scientific">Apiotrichum porosum</name>
    <dbReference type="NCBI Taxonomy" id="105984"/>
    <lineage>
        <taxon>Eukaryota</taxon>
        <taxon>Fungi</taxon>
        <taxon>Dikarya</taxon>
        <taxon>Basidiomycota</taxon>
        <taxon>Agaricomycotina</taxon>
        <taxon>Tremellomycetes</taxon>
        <taxon>Trichosporonales</taxon>
        <taxon>Trichosporonaceae</taxon>
        <taxon>Apiotrichum</taxon>
    </lineage>
</organism>
<feature type="transmembrane region" description="Helical" evidence="6">
    <location>
        <begin position="350"/>
        <end position="372"/>
    </location>
</feature>